<gene>
    <name evidence="1" type="primary">UTP4</name>
    <name evidence="1" type="ORF">SNEC2469_LOCUS2137</name>
</gene>
<evidence type="ECO:0000313" key="2">
    <source>
        <dbReference type="Proteomes" id="UP000601435"/>
    </source>
</evidence>
<evidence type="ECO:0000313" key="1">
    <source>
        <dbReference type="EMBL" id="CAE7211011.1"/>
    </source>
</evidence>
<dbReference type="GO" id="GO:0032040">
    <property type="term" value="C:small-subunit processome"/>
    <property type="evidence" value="ECO:0007669"/>
    <property type="project" value="TreeGrafter"/>
</dbReference>
<dbReference type="PANTHER" id="PTHR44163">
    <property type="entry name" value="U3 SMALL NUCLEOLAR RNA-ASSOCIATED PROTEIN 4 HOMOLOG"/>
    <property type="match status" value="1"/>
</dbReference>
<dbReference type="Pfam" id="PF00400">
    <property type="entry name" value="WD40"/>
    <property type="match status" value="1"/>
</dbReference>
<dbReference type="SMART" id="SM00320">
    <property type="entry name" value="WD40"/>
    <property type="match status" value="7"/>
</dbReference>
<dbReference type="InterPro" id="IPR001680">
    <property type="entry name" value="WD40_rpt"/>
</dbReference>
<dbReference type="OrthoDB" id="8883818at2759"/>
<dbReference type="PANTHER" id="PTHR44163:SF1">
    <property type="entry name" value="U3 SMALL NUCLEOLAR RNA-ASSOCIATED PROTEIN 4 HOMOLOG"/>
    <property type="match status" value="1"/>
</dbReference>
<dbReference type="GO" id="GO:0030686">
    <property type="term" value="C:90S preribosome"/>
    <property type="evidence" value="ECO:0007669"/>
    <property type="project" value="InterPro"/>
</dbReference>
<reference evidence="1" key="1">
    <citation type="submission" date="2021-02" db="EMBL/GenBank/DDBJ databases">
        <authorList>
            <person name="Dougan E. K."/>
            <person name="Rhodes N."/>
            <person name="Thang M."/>
            <person name="Chan C."/>
        </authorList>
    </citation>
    <scope>NUCLEOTIDE SEQUENCE</scope>
</reference>
<dbReference type="InterPro" id="IPR015943">
    <property type="entry name" value="WD40/YVTN_repeat-like_dom_sf"/>
</dbReference>
<dbReference type="InterPro" id="IPR036322">
    <property type="entry name" value="WD40_repeat_dom_sf"/>
</dbReference>
<comment type="caution">
    <text evidence="1">The sequence shown here is derived from an EMBL/GenBank/DDBJ whole genome shotgun (WGS) entry which is preliminary data.</text>
</comment>
<dbReference type="Gene3D" id="2.130.10.10">
    <property type="entry name" value="YVTN repeat-like/Quinoprotein amine dehydrogenase"/>
    <property type="match status" value="2"/>
</dbReference>
<protein>
    <submittedName>
        <fullName evidence="1">UTP4 protein</fullName>
    </submittedName>
</protein>
<dbReference type="InterPro" id="IPR011047">
    <property type="entry name" value="Quinoprotein_ADH-like_sf"/>
</dbReference>
<dbReference type="GO" id="GO:0003723">
    <property type="term" value="F:RNA binding"/>
    <property type="evidence" value="ECO:0007669"/>
    <property type="project" value="TreeGrafter"/>
</dbReference>
<proteinExistence type="predicted"/>
<dbReference type="GO" id="GO:0034455">
    <property type="term" value="C:t-UTP complex"/>
    <property type="evidence" value="ECO:0007669"/>
    <property type="project" value="TreeGrafter"/>
</dbReference>
<dbReference type="GO" id="GO:0000462">
    <property type="term" value="P:maturation of SSU-rRNA from tricistronic rRNA transcript (SSU-rRNA, 5.8S rRNA, LSU-rRNA)"/>
    <property type="evidence" value="ECO:0007669"/>
    <property type="project" value="InterPro"/>
</dbReference>
<keyword evidence="2" id="KW-1185">Reference proteome</keyword>
<dbReference type="EMBL" id="CAJNJA010006487">
    <property type="protein sequence ID" value="CAE7211011.1"/>
    <property type="molecule type" value="Genomic_DNA"/>
</dbReference>
<dbReference type="SUPFAM" id="SSF50998">
    <property type="entry name" value="Quinoprotein alcohol dehydrogenase-like"/>
    <property type="match status" value="1"/>
</dbReference>
<organism evidence="1 2">
    <name type="scientific">Symbiodinium necroappetens</name>
    <dbReference type="NCBI Taxonomy" id="1628268"/>
    <lineage>
        <taxon>Eukaryota</taxon>
        <taxon>Sar</taxon>
        <taxon>Alveolata</taxon>
        <taxon>Dinophyceae</taxon>
        <taxon>Suessiales</taxon>
        <taxon>Symbiodiniaceae</taxon>
        <taxon>Symbiodinium</taxon>
    </lineage>
</organism>
<sequence>MELLRTRVCEWQPVGIDSLAIAPSGTGSSPRLAVGRENGALELWDTETWHLRSSAPGNSRRRPRSIVWVVDVEEAPKLRLISAGLHSEVTEWDVETLEPIETCSPGGGAVWGLAVQGQQLFAACDDGTVRVMSLAGGVGSLMYTKRISIAKARLLSLAVQDGAVFAGADSKISKWSIEAGVCEGSMQLEKPPRGHTLIWSLVSLEDKMLASGDSMGLVQIWDTVACVLLHRFAQHQADVLALAASSDGRTLLSGSVDAKISEFGEEPAQPAQPAPGPKADPEELAKLSLSDLKQAFDGLTCKDGQSYVPGKIMKVMYKSSDHCNYSTSGFDADESMTWKVFLPVSGYGPDVGYLVDVGYFWEKYERGARDAEELSAHVKLFPSGPSFKADDKKTGKLDRSTLLVIMEEMPLLERWVFRDAMLCHSHDVRAIVIDDTKKGRNTQISAGAAGRLFVFKPLESGHDKAARPFQCSNFSPLFQTASISEDSRLVLCQKGQTLELWYLPEPEDAPSLGASARAPEGQLLLTISLAGKSIGPDGTKRSTEYLCSSTISPNGKRVAASDMTGTRLFNLSVSELQVQRIAVPTEIANSAARALKFCSPKLLAVAPWHGHVIHLLDCEEKKIIASLEEHKAPVSLLTAGGSGGEWLASADLAGAVNIFSLDGFFHHASVPVGRGAATALGFDSSGRYLVVATTAHVVTLFDIESQSLHADIPPFDIPKRHLAVHARVCGIAAFPEAPEKLLLWGHNYLLAVNVKAKRVTRSEAAAEPYTWRLWAGIRHVLAFFGLQKPWSLATDSAEVRKRKRGDASAEVSLLPTGLAMEVTPEAAEACLPTPFERKKFQKQSHQKQSVRGPEL</sequence>
<dbReference type="AlphaFoldDB" id="A0A812JXG5"/>
<accession>A0A812JXG5</accession>
<dbReference type="InterPro" id="IPR046351">
    <property type="entry name" value="UTP4"/>
</dbReference>
<dbReference type="Proteomes" id="UP000601435">
    <property type="component" value="Unassembled WGS sequence"/>
</dbReference>
<name>A0A812JXG5_9DINO</name>
<dbReference type="SUPFAM" id="SSF50978">
    <property type="entry name" value="WD40 repeat-like"/>
    <property type="match status" value="1"/>
</dbReference>